<name>A0A8X6PZM5_NEPPI</name>
<proteinExistence type="predicted"/>
<accession>A0A8X6PZM5</accession>
<sequence length="89" mass="10903">MRFEAQDFVLISQQFEEPLRTKVFILIREFINSCNSLVLPLREDELVSWTHERREKVGRDQRRNVAFPEMRFLFKGRRKSVCIYYCETR</sequence>
<organism evidence="1 2">
    <name type="scientific">Nephila pilipes</name>
    <name type="common">Giant wood spider</name>
    <name type="synonym">Nephila maculata</name>
    <dbReference type="NCBI Taxonomy" id="299642"/>
    <lineage>
        <taxon>Eukaryota</taxon>
        <taxon>Metazoa</taxon>
        <taxon>Ecdysozoa</taxon>
        <taxon>Arthropoda</taxon>
        <taxon>Chelicerata</taxon>
        <taxon>Arachnida</taxon>
        <taxon>Araneae</taxon>
        <taxon>Araneomorphae</taxon>
        <taxon>Entelegynae</taxon>
        <taxon>Araneoidea</taxon>
        <taxon>Nephilidae</taxon>
        <taxon>Nephila</taxon>
    </lineage>
</organism>
<keyword evidence="2" id="KW-1185">Reference proteome</keyword>
<comment type="caution">
    <text evidence="1">The sequence shown here is derived from an EMBL/GenBank/DDBJ whole genome shotgun (WGS) entry which is preliminary data.</text>
</comment>
<dbReference type="Proteomes" id="UP000887013">
    <property type="component" value="Unassembled WGS sequence"/>
</dbReference>
<dbReference type="EMBL" id="BMAW01026593">
    <property type="protein sequence ID" value="GFT98032.1"/>
    <property type="molecule type" value="Genomic_DNA"/>
</dbReference>
<evidence type="ECO:0000313" key="2">
    <source>
        <dbReference type="Proteomes" id="UP000887013"/>
    </source>
</evidence>
<protein>
    <submittedName>
        <fullName evidence="1">Uncharacterized protein</fullName>
    </submittedName>
</protein>
<reference evidence="1" key="1">
    <citation type="submission" date="2020-08" db="EMBL/GenBank/DDBJ databases">
        <title>Multicomponent nature underlies the extraordinary mechanical properties of spider dragline silk.</title>
        <authorList>
            <person name="Kono N."/>
            <person name="Nakamura H."/>
            <person name="Mori M."/>
            <person name="Yoshida Y."/>
            <person name="Ohtoshi R."/>
            <person name="Malay A.D."/>
            <person name="Moran D.A.P."/>
            <person name="Tomita M."/>
            <person name="Numata K."/>
            <person name="Arakawa K."/>
        </authorList>
    </citation>
    <scope>NUCLEOTIDE SEQUENCE</scope>
</reference>
<dbReference type="AlphaFoldDB" id="A0A8X6PZM5"/>
<evidence type="ECO:0000313" key="1">
    <source>
        <dbReference type="EMBL" id="GFT98032.1"/>
    </source>
</evidence>
<gene>
    <name evidence="1" type="ORF">NPIL_21561</name>
</gene>